<dbReference type="SUPFAM" id="SSF53756">
    <property type="entry name" value="UDP-Glycosyltransferase/glycogen phosphorylase"/>
    <property type="match status" value="1"/>
</dbReference>
<dbReference type="PANTHER" id="PTHR46401">
    <property type="entry name" value="GLYCOSYLTRANSFERASE WBBK-RELATED"/>
    <property type="match status" value="1"/>
</dbReference>
<dbReference type="CDD" id="cd03809">
    <property type="entry name" value="GT4_MtfB-like"/>
    <property type="match status" value="1"/>
</dbReference>
<dbReference type="AlphaFoldDB" id="A0A518D9F7"/>
<dbReference type="RefSeq" id="WP_145282695.1">
    <property type="nucleotide sequence ID" value="NZ_CP036291.1"/>
</dbReference>
<gene>
    <name evidence="4" type="primary">mshA_1</name>
    <name evidence="4" type="ORF">Pla175_14860</name>
</gene>
<dbReference type="Gene3D" id="3.40.50.2000">
    <property type="entry name" value="Glycogen Phosphorylase B"/>
    <property type="match status" value="2"/>
</dbReference>
<dbReference type="GO" id="GO:0009103">
    <property type="term" value="P:lipopolysaccharide biosynthetic process"/>
    <property type="evidence" value="ECO:0007669"/>
    <property type="project" value="TreeGrafter"/>
</dbReference>
<reference evidence="4 5" key="1">
    <citation type="submission" date="2019-02" db="EMBL/GenBank/DDBJ databases">
        <title>Deep-cultivation of Planctomycetes and their phenomic and genomic characterization uncovers novel biology.</title>
        <authorList>
            <person name="Wiegand S."/>
            <person name="Jogler M."/>
            <person name="Boedeker C."/>
            <person name="Pinto D."/>
            <person name="Vollmers J."/>
            <person name="Rivas-Marin E."/>
            <person name="Kohn T."/>
            <person name="Peeters S.H."/>
            <person name="Heuer A."/>
            <person name="Rast P."/>
            <person name="Oberbeckmann S."/>
            <person name="Bunk B."/>
            <person name="Jeske O."/>
            <person name="Meyerdierks A."/>
            <person name="Storesund J.E."/>
            <person name="Kallscheuer N."/>
            <person name="Luecker S."/>
            <person name="Lage O.M."/>
            <person name="Pohl T."/>
            <person name="Merkel B.J."/>
            <person name="Hornburger P."/>
            <person name="Mueller R.-W."/>
            <person name="Bruemmer F."/>
            <person name="Labrenz M."/>
            <person name="Spormann A.M."/>
            <person name="Op den Camp H."/>
            <person name="Overmann J."/>
            <person name="Amann R."/>
            <person name="Jetten M.S.M."/>
            <person name="Mascher T."/>
            <person name="Medema M.H."/>
            <person name="Devos D.P."/>
            <person name="Kaster A.-K."/>
            <person name="Ovreas L."/>
            <person name="Rohde M."/>
            <person name="Galperin M.Y."/>
            <person name="Jogler C."/>
        </authorList>
    </citation>
    <scope>NUCLEOTIDE SEQUENCE [LARGE SCALE GENOMIC DNA]</scope>
    <source>
        <strain evidence="4 5">Pla175</strain>
    </source>
</reference>
<sequence>MARIVVDLEKLRILECGLGQFCLELGRELVAQRADQDELIFLTPPGCEGLVAGASTMPVRRWQKSDYHQHVGPWLAPIVPGPRYDLWHVTNQCSRYGPWNPRTPVLLTIHDLNFLREKSKHSTGRRLRAMQRRVDRATRLTTISRFVADEVRQHLDLGGKPIEVVYNGAATIGADPGDQPAMPPAGPFLFSIGNFSDKKNFHTLVPLIRRLPEFSLVLAGINDTEYGGYVRRLADRLGVGDRVQTPGAISEGERQWYYRNCTGFVFPSLTEGFGLPPIEAMSAGKPVFLSTRTSLPEVGGEVAFYWDQFSPRAMAQVVRDGLAAASKPGFEARVRARADRFCWKRAAGDYLRIYREMIGVKHNLRPRQRAAA</sequence>
<organism evidence="4 5">
    <name type="scientific">Pirellulimonas nuda</name>
    <dbReference type="NCBI Taxonomy" id="2528009"/>
    <lineage>
        <taxon>Bacteria</taxon>
        <taxon>Pseudomonadati</taxon>
        <taxon>Planctomycetota</taxon>
        <taxon>Planctomycetia</taxon>
        <taxon>Pirellulales</taxon>
        <taxon>Lacipirellulaceae</taxon>
        <taxon>Pirellulimonas</taxon>
    </lineage>
</organism>
<evidence type="ECO:0000313" key="5">
    <source>
        <dbReference type="Proteomes" id="UP000317429"/>
    </source>
</evidence>
<dbReference type="PANTHER" id="PTHR46401:SF2">
    <property type="entry name" value="GLYCOSYLTRANSFERASE WBBK-RELATED"/>
    <property type="match status" value="1"/>
</dbReference>
<dbReference type="Pfam" id="PF00534">
    <property type="entry name" value="Glycos_transf_1"/>
    <property type="match status" value="1"/>
</dbReference>
<evidence type="ECO:0000313" key="4">
    <source>
        <dbReference type="EMBL" id="QDU88115.1"/>
    </source>
</evidence>
<evidence type="ECO:0000256" key="1">
    <source>
        <dbReference type="ARBA" id="ARBA00022679"/>
    </source>
</evidence>
<dbReference type="EC" id="2.4.1.250" evidence="4"/>
<name>A0A518D9F7_9BACT</name>
<dbReference type="Proteomes" id="UP000317429">
    <property type="component" value="Chromosome"/>
</dbReference>
<evidence type="ECO:0000259" key="3">
    <source>
        <dbReference type="Pfam" id="PF13439"/>
    </source>
</evidence>
<keyword evidence="5" id="KW-1185">Reference proteome</keyword>
<keyword evidence="4" id="KW-0328">Glycosyltransferase</keyword>
<dbReference type="InterPro" id="IPR028098">
    <property type="entry name" value="Glyco_trans_4-like_N"/>
</dbReference>
<evidence type="ECO:0000259" key="2">
    <source>
        <dbReference type="Pfam" id="PF00534"/>
    </source>
</evidence>
<dbReference type="Pfam" id="PF13439">
    <property type="entry name" value="Glyco_transf_4"/>
    <property type="match status" value="1"/>
</dbReference>
<dbReference type="EMBL" id="CP036291">
    <property type="protein sequence ID" value="QDU88115.1"/>
    <property type="molecule type" value="Genomic_DNA"/>
</dbReference>
<accession>A0A518D9F7</accession>
<feature type="domain" description="Glycosyl transferase family 1" evidence="2">
    <location>
        <begin position="186"/>
        <end position="300"/>
    </location>
</feature>
<dbReference type="KEGG" id="pnd:Pla175_14860"/>
<feature type="domain" description="Glycosyltransferase subfamily 4-like N-terminal" evidence="3">
    <location>
        <begin position="17"/>
        <end position="168"/>
    </location>
</feature>
<dbReference type="OrthoDB" id="283384at2"/>
<dbReference type="InterPro" id="IPR001296">
    <property type="entry name" value="Glyco_trans_1"/>
</dbReference>
<protein>
    <submittedName>
        <fullName evidence="4">D-inositol 3-phosphate glycosyltransferase</fullName>
        <ecNumber evidence="4">2.4.1.250</ecNumber>
    </submittedName>
</protein>
<keyword evidence="1 4" id="KW-0808">Transferase</keyword>
<dbReference type="GO" id="GO:0102710">
    <property type="term" value="F:D-inositol-3-phosphate glycosyltransferase activity"/>
    <property type="evidence" value="ECO:0007669"/>
    <property type="project" value="UniProtKB-EC"/>
</dbReference>
<proteinExistence type="predicted"/>